<accession>A0ABQ6MG85</accession>
<feature type="compositionally biased region" description="Polar residues" evidence="1">
    <location>
        <begin position="1"/>
        <end position="15"/>
    </location>
</feature>
<organism evidence="2 3">
    <name type="scientific">Tetraparma gracilis</name>
    <dbReference type="NCBI Taxonomy" id="2962635"/>
    <lineage>
        <taxon>Eukaryota</taxon>
        <taxon>Sar</taxon>
        <taxon>Stramenopiles</taxon>
        <taxon>Ochrophyta</taxon>
        <taxon>Bolidophyceae</taxon>
        <taxon>Parmales</taxon>
        <taxon>Triparmaceae</taxon>
        <taxon>Tetraparma</taxon>
    </lineage>
</organism>
<feature type="region of interest" description="Disordered" evidence="1">
    <location>
        <begin position="1"/>
        <end position="30"/>
    </location>
</feature>
<dbReference type="Proteomes" id="UP001165060">
    <property type="component" value="Unassembled WGS sequence"/>
</dbReference>
<evidence type="ECO:0000313" key="2">
    <source>
        <dbReference type="EMBL" id="GMI25767.1"/>
    </source>
</evidence>
<feature type="compositionally biased region" description="Low complexity" evidence="1">
    <location>
        <begin position="87"/>
        <end position="100"/>
    </location>
</feature>
<proteinExistence type="predicted"/>
<reference evidence="2 3" key="1">
    <citation type="journal article" date="2023" name="Commun. Biol.">
        <title>Genome analysis of Parmales, the sister group of diatoms, reveals the evolutionary specialization of diatoms from phago-mixotrophs to photoautotrophs.</title>
        <authorList>
            <person name="Ban H."/>
            <person name="Sato S."/>
            <person name="Yoshikawa S."/>
            <person name="Yamada K."/>
            <person name="Nakamura Y."/>
            <person name="Ichinomiya M."/>
            <person name="Sato N."/>
            <person name="Blanc-Mathieu R."/>
            <person name="Endo H."/>
            <person name="Kuwata A."/>
            <person name="Ogata H."/>
        </authorList>
    </citation>
    <scope>NUCLEOTIDE SEQUENCE [LARGE SCALE GENOMIC DNA]</scope>
</reference>
<gene>
    <name evidence="2" type="ORF">TeGR_g977</name>
</gene>
<evidence type="ECO:0000313" key="3">
    <source>
        <dbReference type="Proteomes" id="UP001165060"/>
    </source>
</evidence>
<evidence type="ECO:0000256" key="1">
    <source>
        <dbReference type="SAM" id="MobiDB-lite"/>
    </source>
</evidence>
<protein>
    <submittedName>
        <fullName evidence="2">Uncharacterized protein</fullName>
    </submittedName>
</protein>
<keyword evidence="3" id="KW-1185">Reference proteome</keyword>
<feature type="compositionally biased region" description="Polar residues" evidence="1">
    <location>
        <begin position="72"/>
        <end position="86"/>
    </location>
</feature>
<feature type="compositionally biased region" description="Basic and acidic residues" evidence="1">
    <location>
        <begin position="143"/>
        <end position="174"/>
    </location>
</feature>
<sequence>MRASPSQAKKTTSASRLALPPRLPASTMASLPPAVRSHIAALERENLLLRTANNHLSGRGLQPIDGPDDDSVASSAAPNPNDTSFMSSTSTVVPSFSVSNVPPPEPSGGGGGGGDSISRGRLLSHDNHLLRTHGVALPVPTEVPRRKPRAEGSRRNVVRPKELSKLKSLEDEYN</sequence>
<feature type="region of interest" description="Disordered" evidence="1">
    <location>
        <begin position="54"/>
        <end position="174"/>
    </location>
</feature>
<name>A0ABQ6MG85_9STRA</name>
<dbReference type="EMBL" id="BRYB01000230">
    <property type="protein sequence ID" value="GMI25767.1"/>
    <property type="molecule type" value="Genomic_DNA"/>
</dbReference>
<comment type="caution">
    <text evidence="2">The sequence shown here is derived from an EMBL/GenBank/DDBJ whole genome shotgun (WGS) entry which is preliminary data.</text>
</comment>